<dbReference type="EMBL" id="JAKOGI010001877">
    <property type="protein sequence ID" value="KAJ8423747.1"/>
    <property type="molecule type" value="Genomic_DNA"/>
</dbReference>
<evidence type="ECO:0000313" key="3">
    <source>
        <dbReference type="Proteomes" id="UP001153076"/>
    </source>
</evidence>
<feature type="region of interest" description="Disordered" evidence="1">
    <location>
        <begin position="1"/>
        <end position="142"/>
    </location>
</feature>
<sequence>MGEEEGAEKKWKSDTNVESNATLEKLPQEEHFSPERTEKPKKKKKANKKRKIDSNSNEELNPKRHAPHDKQIEKEKEKELPNHPRDEVAEKRKPSKDPADKPLSKKVKRDKFSLKPGRKRSLHRKVQRQLRTTRRAASRSLPRKLHVDHENEQIEVKKDVAIHQPVKVAPKRNKPLLQSKGDGAALVPVKATRSRKELQIVQEELALKSEVVTSGKRTYQEVFITRMSMRSFTSLVA</sequence>
<gene>
    <name evidence="2" type="ORF">Cgig2_031337</name>
</gene>
<comment type="caution">
    <text evidence="2">The sequence shown here is derived from an EMBL/GenBank/DDBJ whole genome shotgun (WGS) entry which is preliminary data.</text>
</comment>
<feature type="compositionally biased region" description="Basic residues" evidence="1">
    <location>
        <begin position="116"/>
        <end position="142"/>
    </location>
</feature>
<keyword evidence="3" id="KW-1185">Reference proteome</keyword>
<reference evidence="2" key="1">
    <citation type="submission" date="2022-04" db="EMBL/GenBank/DDBJ databases">
        <title>Carnegiea gigantea Genome sequencing and assembly v2.</title>
        <authorList>
            <person name="Copetti D."/>
            <person name="Sanderson M.J."/>
            <person name="Burquez A."/>
            <person name="Wojciechowski M.F."/>
        </authorList>
    </citation>
    <scope>NUCLEOTIDE SEQUENCE</scope>
    <source>
        <strain evidence="2">SGP5-SGP5p</strain>
        <tissue evidence="2">Aerial part</tissue>
    </source>
</reference>
<evidence type="ECO:0000256" key="1">
    <source>
        <dbReference type="SAM" id="MobiDB-lite"/>
    </source>
</evidence>
<proteinExistence type="predicted"/>
<organism evidence="2 3">
    <name type="scientific">Carnegiea gigantea</name>
    <dbReference type="NCBI Taxonomy" id="171969"/>
    <lineage>
        <taxon>Eukaryota</taxon>
        <taxon>Viridiplantae</taxon>
        <taxon>Streptophyta</taxon>
        <taxon>Embryophyta</taxon>
        <taxon>Tracheophyta</taxon>
        <taxon>Spermatophyta</taxon>
        <taxon>Magnoliopsida</taxon>
        <taxon>eudicotyledons</taxon>
        <taxon>Gunneridae</taxon>
        <taxon>Pentapetalae</taxon>
        <taxon>Caryophyllales</taxon>
        <taxon>Cactineae</taxon>
        <taxon>Cactaceae</taxon>
        <taxon>Cactoideae</taxon>
        <taxon>Echinocereeae</taxon>
        <taxon>Carnegiea</taxon>
    </lineage>
</organism>
<dbReference type="Proteomes" id="UP001153076">
    <property type="component" value="Unassembled WGS sequence"/>
</dbReference>
<feature type="compositionally biased region" description="Basic and acidic residues" evidence="1">
    <location>
        <begin position="68"/>
        <end position="103"/>
    </location>
</feature>
<dbReference type="AlphaFoldDB" id="A0A9Q1GQS1"/>
<protein>
    <submittedName>
        <fullName evidence="2">Uncharacterized protein</fullName>
    </submittedName>
</protein>
<accession>A0A9Q1GQS1</accession>
<feature type="compositionally biased region" description="Basic residues" evidence="1">
    <location>
        <begin position="39"/>
        <end position="51"/>
    </location>
</feature>
<feature type="compositionally biased region" description="Basic and acidic residues" evidence="1">
    <location>
        <begin position="26"/>
        <end position="38"/>
    </location>
</feature>
<name>A0A9Q1GQS1_9CARY</name>
<evidence type="ECO:0000313" key="2">
    <source>
        <dbReference type="EMBL" id="KAJ8423747.1"/>
    </source>
</evidence>